<dbReference type="KEGG" id="shi:Shel_08120"/>
<dbReference type="PANTHER" id="PTHR48097">
    <property type="entry name" value="L-THREONINE ALDOLASE-RELATED"/>
    <property type="match status" value="1"/>
</dbReference>
<dbReference type="AlphaFoldDB" id="C7N4N3"/>
<keyword evidence="3" id="KW-0663">Pyridoxal phosphate</keyword>
<dbReference type="GO" id="GO:0006520">
    <property type="term" value="P:amino acid metabolic process"/>
    <property type="evidence" value="ECO:0007669"/>
    <property type="project" value="InterPro"/>
</dbReference>
<dbReference type="Proteomes" id="UP000002026">
    <property type="component" value="Chromosome"/>
</dbReference>
<dbReference type="STRING" id="471855.Shel_08120"/>
<dbReference type="InterPro" id="IPR015421">
    <property type="entry name" value="PyrdxlP-dep_Trfase_major"/>
</dbReference>
<evidence type="ECO:0000256" key="3">
    <source>
        <dbReference type="ARBA" id="ARBA00022898"/>
    </source>
</evidence>
<evidence type="ECO:0000259" key="4">
    <source>
        <dbReference type="Pfam" id="PF01212"/>
    </source>
</evidence>
<keyword evidence="6" id="KW-1185">Reference proteome</keyword>
<feature type="domain" description="Aromatic amino acid beta-eliminating lyase/threonine aldolase" evidence="4">
    <location>
        <begin position="31"/>
        <end position="294"/>
    </location>
</feature>
<dbReference type="InterPro" id="IPR001597">
    <property type="entry name" value="ArAA_b-elim_lyase/Thr_aldolase"/>
</dbReference>
<dbReference type="InterPro" id="IPR015422">
    <property type="entry name" value="PyrdxlP-dep_Trfase_small"/>
</dbReference>
<dbReference type="SUPFAM" id="SSF53383">
    <property type="entry name" value="PLP-dependent transferases"/>
    <property type="match status" value="1"/>
</dbReference>
<dbReference type="InterPro" id="IPR015424">
    <property type="entry name" value="PyrdxlP-dep_Trfase"/>
</dbReference>
<evidence type="ECO:0000313" key="6">
    <source>
        <dbReference type="Proteomes" id="UP000002026"/>
    </source>
</evidence>
<dbReference type="eggNOG" id="COG2008">
    <property type="taxonomic scope" value="Bacteria"/>
</dbReference>
<organism evidence="5 6">
    <name type="scientific">Slackia heliotrinireducens (strain ATCC 29202 / DSM 20476 / NCTC 11029 / RHS 1)</name>
    <name type="common">Peptococcus heliotrinreducens</name>
    <dbReference type="NCBI Taxonomy" id="471855"/>
    <lineage>
        <taxon>Bacteria</taxon>
        <taxon>Bacillati</taxon>
        <taxon>Actinomycetota</taxon>
        <taxon>Coriobacteriia</taxon>
        <taxon>Eggerthellales</taxon>
        <taxon>Eggerthellaceae</taxon>
        <taxon>Slackia</taxon>
    </lineage>
</organism>
<protein>
    <submittedName>
        <fullName evidence="5">L-threonine aldolase</fullName>
    </submittedName>
</protein>
<dbReference type="Pfam" id="PF01212">
    <property type="entry name" value="Beta_elim_lyase"/>
    <property type="match status" value="1"/>
</dbReference>
<dbReference type="HOGENOM" id="CLU_049619_1_0_11"/>
<comment type="cofactor">
    <cofactor evidence="1">
        <name>pyridoxal 5'-phosphate</name>
        <dbReference type="ChEBI" id="CHEBI:597326"/>
    </cofactor>
</comment>
<proteinExistence type="inferred from homology"/>
<dbReference type="RefSeq" id="WP_012797972.1">
    <property type="nucleotide sequence ID" value="NC_013165.1"/>
</dbReference>
<dbReference type="Gene3D" id="3.40.640.10">
    <property type="entry name" value="Type I PLP-dependent aspartate aminotransferase-like (Major domain)"/>
    <property type="match status" value="1"/>
</dbReference>
<comment type="similarity">
    <text evidence="2">Belongs to the threonine aldolase family.</text>
</comment>
<dbReference type="PANTHER" id="PTHR48097:SF5">
    <property type="entry name" value="LOW SPECIFICITY L-THREONINE ALDOLASE"/>
    <property type="match status" value="1"/>
</dbReference>
<gene>
    <name evidence="5" type="ordered locus">Shel_08120</name>
</gene>
<dbReference type="Gene3D" id="3.90.1150.10">
    <property type="entry name" value="Aspartate Aminotransferase, domain 1"/>
    <property type="match status" value="1"/>
</dbReference>
<evidence type="ECO:0000256" key="2">
    <source>
        <dbReference type="ARBA" id="ARBA00006966"/>
    </source>
</evidence>
<sequence length="344" mass="38171">MIRYNNDYSYGAHPRILSALTSINENSYGGYGLDPWCDMAADTIRTHCDRSDAEVHFIVGGTQANFTVIDAALRPHQAVVCADSGHINVHETGAVEHTGHKILGLASPDGKITADQIASVGEDYRTSPVWEHVVQPKMVYLSFPTEFGTVYTLDELTAIRSVCDEYMMYLYIDGARMSYGLASSETDVTLPDIARLADAFYIGGTKCGALFGEAIVLCHDDLKPYFRAAIKQNAGLLAKGWLMGIQFEILFRKGLYFELGERAVRYAMRIRKAFENAGIPAYIESSTNQQFVVVSDEVADKLAKDFVYEDEGRADEGHRIIRFCTSWATTEEDVDVLVRAIQGL</sequence>
<accession>C7N4N3</accession>
<name>C7N4N3_SLAHD</name>
<dbReference type="EMBL" id="CP001684">
    <property type="protein sequence ID" value="ACV21868.1"/>
    <property type="molecule type" value="Genomic_DNA"/>
</dbReference>
<evidence type="ECO:0000256" key="1">
    <source>
        <dbReference type="ARBA" id="ARBA00001933"/>
    </source>
</evidence>
<reference evidence="5 6" key="1">
    <citation type="journal article" date="2009" name="Stand. Genomic Sci.">
        <title>Complete genome sequence of Slackia heliotrinireducens type strain (RHS 1).</title>
        <authorList>
            <person name="Pukall R."/>
            <person name="Lapidus A."/>
            <person name="Nolan M."/>
            <person name="Copeland A."/>
            <person name="Glavina Del Rio T."/>
            <person name="Lucas S."/>
            <person name="Chen F."/>
            <person name="Tice H."/>
            <person name="Cheng J.F."/>
            <person name="Chertkov O."/>
            <person name="Bruce D."/>
            <person name="Goodwin L."/>
            <person name="Kuske C."/>
            <person name="Brettin T."/>
            <person name="Detter J.C."/>
            <person name="Han C."/>
            <person name="Pitluck S."/>
            <person name="Pati A."/>
            <person name="Mavrommatis K."/>
            <person name="Ivanova N."/>
            <person name="Ovchinnikova G."/>
            <person name="Chen A."/>
            <person name="Palaniappan K."/>
            <person name="Schneider S."/>
            <person name="Rohde M."/>
            <person name="Chain P."/>
            <person name="D'haeseleer P."/>
            <person name="Goker M."/>
            <person name="Bristow J."/>
            <person name="Eisen J.A."/>
            <person name="Markowitz V."/>
            <person name="Kyrpides N.C."/>
            <person name="Klenk H.P."/>
            <person name="Hugenholtz P."/>
        </authorList>
    </citation>
    <scope>NUCLEOTIDE SEQUENCE [LARGE SCALE GENOMIC DNA]</scope>
    <source>
        <strain evidence="6">ATCC 29202 / DSM 20476 / NCTC 11029 / RHS 1</strain>
    </source>
</reference>
<dbReference type="GO" id="GO:0016829">
    <property type="term" value="F:lyase activity"/>
    <property type="evidence" value="ECO:0007669"/>
    <property type="project" value="InterPro"/>
</dbReference>
<evidence type="ECO:0000313" key="5">
    <source>
        <dbReference type="EMBL" id="ACV21868.1"/>
    </source>
</evidence>